<proteinExistence type="inferred from homology"/>
<keyword evidence="4 8" id="KW-0808">Transferase</keyword>
<dbReference type="InterPro" id="IPR002052">
    <property type="entry name" value="DNA_methylase_N6_adenine_CS"/>
</dbReference>
<dbReference type="AlphaFoldDB" id="F9YQP7"/>
<evidence type="ECO:0000259" key="7">
    <source>
        <dbReference type="Pfam" id="PF02384"/>
    </source>
</evidence>
<dbReference type="REBASE" id="38091">
    <property type="entry name" value="CcaCc5ORF2120P"/>
</dbReference>
<dbReference type="eggNOG" id="COG1002">
    <property type="taxonomic scope" value="Bacteria"/>
</dbReference>
<keyword evidence="5" id="KW-0680">Restriction system</keyword>
<feature type="domain" description="DNA methylase adenine-specific" evidence="7">
    <location>
        <begin position="316"/>
        <end position="623"/>
    </location>
</feature>
<evidence type="ECO:0000313" key="9">
    <source>
        <dbReference type="Proteomes" id="UP000008895"/>
    </source>
</evidence>
<name>F9YQP7_CAPCC</name>
<keyword evidence="9" id="KW-1185">Reference proteome</keyword>
<dbReference type="InterPro" id="IPR050953">
    <property type="entry name" value="N4_N6_ade-DNA_methylase"/>
</dbReference>
<dbReference type="GO" id="GO:0032259">
    <property type="term" value="P:methylation"/>
    <property type="evidence" value="ECO:0007669"/>
    <property type="project" value="UniProtKB-KW"/>
</dbReference>
<dbReference type="PROSITE" id="PS00092">
    <property type="entry name" value="N6_MTASE"/>
    <property type="match status" value="1"/>
</dbReference>
<dbReference type="RefSeq" id="WP_013996329.1">
    <property type="nucleotide sequence ID" value="NC_015846.1"/>
</dbReference>
<sequence length="1039" mass="121383">MSDLMRDIISFLDLHRAKFVYSDNEKISESEFVVLNEIREKKIDVDLVYFNTDEETNSSFPAVFLKKVSTFNDIETLKNIAETQKQIWNYKKILFLYVYSEIEIRIYNCAEIPLIVTTEDFDYQNELQKIEIKAYKYSDTQQLDELNKLFSRISIDTGIIWTSEEAKEIKDKINLQKRVDKYLVSSLVNTSKQLENNGLKVEFIHKIVLRSLFLLYLEDRGAAKKDFYSQIKKGAESYFDILDDVAATYKLFERLENHFNGNVFTLERDSNHQIIEKISIEQLQIIKKCFVSGNDNTPQTKLFEDWRLFNFDIIQIELLSEIYENFIAEIDPTLKENSGTYYTPPSLVEFILNEKLPVSNNETQYNVRILDPSCGSGIFLVESFKRLVKRYEKAHNLKNLSDFNILVQILKENIFGIEIHPQAIKVAAFSLYLALVDKLDPKNLWQNANYKLPYLINDPEESDEQKRGKNLFCRDAISDLSHIEELQNFNLIVGNPPFGTKKLQNSIRIYCNKKDFAKEKVLPFLHKATLFAPKGEIALIFNTKVLTNTGGTYQNFRKWLFQECYIEKLYNFSILRKVPKTFGGQLFGDAVGPISIVFYQKEKPEIISDTIVYYAPKTYVKTNLVEGLNIDFTDVKFLPREECQKSDTKIWKITMWGGMNDWMLIKNISKKYTQSIKEFLDEHKDSYSFGSGLHAPSTDQLKKKQIFSPKEIINISQVQRYYTLTYALKLSNKVFRNINQNIFKPPYLLIKEGEKNRDLCASYIDYQSYHTAALSISSFDKEDFNLKLWCCLINSTFAKYYLSLTSASWGIERERTQLNEILTLPMLVDINEKAKLNLDDRFNELISTIQSDFNYTHSKNIEKKIDDIILNDILELSEKDKAQIDDCIDFSIDLFYNQVKSVALKPVLKDQPKEYAQILTSELNKFLDEEGLFANATIYSSNDLKSSPLMMIKLTHNEQKKEIYVSNELIGKELKKIDQYLWEKKSKNIYFRKKLNYTIGNDIFIIRPNQRRFWSKSMAYEDASELILEILNGVHDGND</sequence>
<dbReference type="KEGG" id="ccm:Ccan_02120"/>
<gene>
    <name evidence="8" type="ordered locus">Ccan_02120</name>
</gene>
<reference evidence="8 9" key="1">
    <citation type="journal article" date="2011" name="J. Bacteriol.">
        <title>Complete genome sequence of the dog commensal and human pathogen Capnocytophaga canimorsus strain 5.</title>
        <authorList>
            <person name="Manfredi P."/>
            <person name="Pagni M."/>
            <person name="Cornelis G.R."/>
        </authorList>
    </citation>
    <scope>NUCLEOTIDE SEQUENCE [LARGE SCALE GENOMIC DNA]</scope>
    <source>
        <strain evidence="9">5</strain>
    </source>
</reference>
<dbReference type="EMBL" id="CP002113">
    <property type="protein sequence ID" value="AEK22334.1"/>
    <property type="molecule type" value="Genomic_DNA"/>
</dbReference>
<evidence type="ECO:0000256" key="3">
    <source>
        <dbReference type="ARBA" id="ARBA00022603"/>
    </source>
</evidence>
<dbReference type="PANTHER" id="PTHR33841:SF1">
    <property type="entry name" value="DNA METHYLTRANSFERASE A"/>
    <property type="match status" value="1"/>
</dbReference>
<dbReference type="GO" id="GO:0009307">
    <property type="term" value="P:DNA restriction-modification system"/>
    <property type="evidence" value="ECO:0007669"/>
    <property type="project" value="UniProtKB-KW"/>
</dbReference>
<dbReference type="GO" id="GO:0009007">
    <property type="term" value="F:site-specific DNA-methyltransferase (adenine-specific) activity"/>
    <property type="evidence" value="ECO:0007669"/>
    <property type="project" value="UniProtKB-EC"/>
</dbReference>
<dbReference type="Proteomes" id="UP000008895">
    <property type="component" value="Chromosome"/>
</dbReference>
<comment type="similarity">
    <text evidence="1">Belongs to the N(4)/N(6)-methyltransferase family.</text>
</comment>
<dbReference type="PANTHER" id="PTHR33841">
    <property type="entry name" value="DNA METHYLTRANSFERASE YEEA-RELATED"/>
    <property type="match status" value="1"/>
</dbReference>
<accession>F9YQP7</accession>
<dbReference type="SUPFAM" id="SSF53335">
    <property type="entry name" value="S-adenosyl-L-methionine-dependent methyltransferases"/>
    <property type="match status" value="1"/>
</dbReference>
<evidence type="ECO:0000256" key="6">
    <source>
        <dbReference type="ARBA" id="ARBA00047942"/>
    </source>
</evidence>
<evidence type="ECO:0000256" key="2">
    <source>
        <dbReference type="ARBA" id="ARBA00011900"/>
    </source>
</evidence>
<comment type="catalytic activity">
    <reaction evidence="6">
        <text>a 2'-deoxyadenosine in DNA + S-adenosyl-L-methionine = an N(6)-methyl-2'-deoxyadenosine in DNA + S-adenosyl-L-homocysteine + H(+)</text>
        <dbReference type="Rhea" id="RHEA:15197"/>
        <dbReference type="Rhea" id="RHEA-COMP:12418"/>
        <dbReference type="Rhea" id="RHEA-COMP:12419"/>
        <dbReference type="ChEBI" id="CHEBI:15378"/>
        <dbReference type="ChEBI" id="CHEBI:57856"/>
        <dbReference type="ChEBI" id="CHEBI:59789"/>
        <dbReference type="ChEBI" id="CHEBI:90615"/>
        <dbReference type="ChEBI" id="CHEBI:90616"/>
        <dbReference type="EC" id="2.1.1.72"/>
    </reaction>
</comment>
<evidence type="ECO:0000313" key="8">
    <source>
        <dbReference type="EMBL" id="AEK22334.1"/>
    </source>
</evidence>
<dbReference type="STRING" id="860228.Ccan_02120"/>
<evidence type="ECO:0000256" key="4">
    <source>
        <dbReference type="ARBA" id="ARBA00022679"/>
    </source>
</evidence>
<dbReference type="Gene3D" id="3.40.50.150">
    <property type="entry name" value="Vaccinia Virus protein VP39"/>
    <property type="match status" value="1"/>
</dbReference>
<protein>
    <recommendedName>
        <fullName evidence="2">site-specific DNA-methyltransferase (adenine-specific)</fullName>
        <ecNumber evidence="2">2.1.1.72</ecNumber>
    </recommendedName>
</protein>
<dbReference type="InterPro" id="IPR003356">
    <property type="entry name" value="DNA_methylase_A-5"/>
</dbReference>
<organism evidence="8 9">
    <name type="scientific">Capnocytophaga canimorsus (strain 5)</name>
    <dbReference type="NCBI Taxonomy" id="860228"/>
    <lineage>
        <taxon>Bacteria</taxon>
        <taxon>Pseudomonadati</taxon>
        <taxon>Bacteroidota</taxon>
        <taxon>Flavobacteriia</taxon>
        <taxon>Flavobacteriales</taxon>
        <taxon>Flavobacteriaceae</taxon>
        <taxon>Capnocytophaga</taxon>
    </lineage>
</organism>
<keyword evidence="3 8" id="KW-0489">Methyltransferase</keyword>
<dbReference type="PRINTS" id="PR00507">
    <property type="entry name" value="N12N6MTFRASE"/>
</dbReference>
<dbReference type="Pfam" id="PF02384">
    <property type="entry name" value="N6_Mtase"/>
    <property type="match status" value="1"/>
</dbReference>
<evidence type="ECO:0000256" key="1">
    <source>
        <dbReference type="ARBA" id="ARBA00006594"/>
    </source>
</evidence>
<dbReference type="InterPro" id="IPR029063">
    <property type="entry name" value="SAM-dependent_MTases_sf"/>
</dbReference>
<dbReference type="GO" id="GO:0003677">
    <property type="term" value="F:DNA binding"/>
    <property type="evidence" value="ECO:0007669"/>
    <property type="project" value="InterPro"/>
</dbReference>
<dbReference type="EC" id="2.1.1.72" evidence="2"/>
<dbReference type="GO" id="GO:0008170">
    <property type="term" value="F:N-methyltransferase activity"/>
    <property type="evidence" value="ECO:0007669"/>
    <property type="project" value="InterPro"/>
</dbReference>
<dbReference type="HOGENOM" id="CLU_007039_0_0_10"/>
<evidence type="ECO:0000256" key="5">
    <source>
        <dbReference type="ARBA" id="ARBA00022747"/>
    </source>
</evidence>